<name>A0A9P9WV32_9PEZI</name>
<dbReference type="SUPFAM" id="SSF48056">
    <property type="entry name" value="Di-copper centre-containing domain"/>
    <property type="match status" value="1"/>
</dbReference>
<dbReference type="PRINTS" id="PR00092">
    <property type="entry name" value="TYROSINASE"/>
</dbReference>
<dbReference type="EMBL" id="JAFIMR010000003">
    <property type="protein sequence ID" value="KAI1879835.1"/>
    <property type="molecule type" value="Genomic_DNA"/>
</dbReference>
<evidence type="ECO:0000313" key="6">
    <source>
        <dbReference type="EMBL" id="KAI1879835.1"/>
    </source>
</evidence>
<evidence type="ECO:0000313" key="7">
    <source>
        <dbReference type="Proteomes" id="UP000829685"/>
    </source>
</evidence>
<gene>
    <name evidence="6" type="ORF">JX265_001456</name>
</gene>
<dbReference type="AlphaFoldDB" id="A0A9P9WV32"/>
<dbReference type="GO" id="GO:0046872">
    <property type="term" value="F:metal ion binding"/>
    <property type="evidence" value="ECO:0007669"/>
    <property type="project" value="UniProtKB-KW"/>
</dbReference>
<comment type="caution">
    <text evidence="6">The sequence shown here is derived from an EMBL/GenBank/DDBJ whole genome shotgun (WGS) entry which is preliminary data.</text>
</comment>
<keyword evidence="1" id="KW-0479">Metal-binding</keyword>
<dbReference type="PROSITE" id="PS00497">
    <property type="entry name" value="TYROSINASE_1"/>
    <property type="match status" value="1"/>
</dbReference>
<dbReference type="PANTHER" id="PTHR11474:SF126">
    <property type="entry name" value="TYROSINASE-LIKE PROTEIN TYR-1-RELATED"/>
    <property type="match status" value="1"/>
</dbReference>
<evidence type="ECO:0000259" key="4">
    <source>
        <dbReference type="PROSITE" id="PS00497"/>
    </source>
</evidence>
<dbReference type="Gene3D" id="1.10.1280.10">
    <property type="entry name" value="Di-copper center containing domain from catechol oxidase"/>
    <property type="match status" value="1"/>
</dbReference>
<evidence type="ECO:0000259" key="5">
    <source>
        <dbReference type="PROSITE" id="PS00498"/>
    </source>
</evidence>
<dbReference type="InterPro" id="IPR050316">
    <property type="entry name" value="Tyrosinase/Hemocyanin"/>
</dbReference>
<evidence type="ECO:0000256" key="2">
    <source>
        <dbReference type="ARBA" id="ARBA00023008"/>
    </source>
</evidence>
<feature type="region of interest" description="Disordered" evidence="3">
    <location>
        <begin position="179"/>
        <end position="211"/>
    </location>
</feature>
<keyword evidence="2" id="KW-0186">Copper</keyword>
<dbReference type="GO" id="GO:0016491">
    <property type="term" value="F:oxidoreductase activity"/>
    <property type="evidence" value="ECO:0007669"/>
    <property type="project" value="InterPro"/>
</dbReference>
<evidence type="ECO:0000256" key="1">
    <source>
        <dbReference type="ARBA" id="ARBA00022723"/>
    </source>
</evidence>
<organism evidence="6 7">
    <name type="scientific">Neoarthrinium moseri</name>
    <dbReference type="NCBI Taxonomy" id="1658444"/>
    <lineage>
        <taxon>Eukaryota</taxon>
        <taxon>Fungi</taxon>
        <taxon>Dikarya</taxon>
        <taxon>Ascomycota</taxon>
        <taxon>Pezizomycotina</taxon>
        <taxon>Sordariomycetes</taxon>
        <taxon>Xylariomycetidae</taxon>
        <taxon>Amphisphaeriales</taxon>
        <taxon>Apiosporaceae</taxon>
        <taxon>Neoarthrinium</taxon>
    </lineage>
</organism>
<reference evidence="6" key="1">
    <citation type="submission" date="2021-03" db="EMBL/GenBank/DDBJ databases">
        <title>Revisited historic fungal species revealed as producer of novel bioactive compounds through whole genome sequencing and comparative genomics.</title>
        <authorList>
            <person name="Vignolle G.A."/>
            <person name="Hochenegger N."/>
            <person name="Mach R.L."/>
            <person name="Mach-Aigner A.R."/>
            <person name="Javad Rahimi M."/>
            <person name="Salim K.A."/>
            <person name="Chan C.M."/>
            <person name="Lim L.B.L."/>
            <person name="Cai F."/>
            <person name="Druzhinina I.S."/>
            <person name="U'Ren J.M."/>
            <person name="Derntl C."/>
        </authorList>
    </citation>
    <scope>NUCLEOTIDE SEQUENCE</scope>
    <source>
        <strain evidence="6">TUCIM 5799</strain>
    </source>
</reference>
<sequence length="496" mass="53228">MTQAPGSRWRTTAGRENREVEKTQAYRLELEMTYRGTDKNDAALQVLLEELCLLAASDWNVATYYGEALSAPQLPAGQQVTALGHVTAVNQVLSVLVRIEPQRKLVGRLCGETHGFSRRNLGPSSAGVANHAGGLELGPRTLANICVRLVDLSIFGPGFQTITLEEAKANAEINNAKNTLTNTSSSSSTGAGKDGNVQTAETDAEDGTVTTQAGTCTAPATRIEWRSLSDADKTAFVQAVRCLVDLPASGAFSGAGSQNRYEDLVAVHSQMTGSIHSVAQFLPWHRYYVHVFESLLREECSYAGPMTWWNEALDAGNFASSPVFNAQWFGSGPLKTSDGQGTCIADGAFGGITLHVGGDRCLSRAIDESATSNCNTDFVNSCNSNNAYSDMESCSEFGPHGYGHNGVGAVMSQVPASPSDPVFFMHHGFVDHSWVLWQNADIPNRLYQVNGCSDTANPCTQLTTNYVLSSQGLRPDATVNDVMDTQGGYLCYVYDS</sequence>
<dbReference type="Proteomes" id="UP000829685">
    <property type="component" value="Unassembled WGS sequence"/>
</dbReference>
<proteinExistence type="predicted"/>
<protein>
    <recommendedName>
        <fullName evidence="4 5">Tyrosinase copper-binding domain-containing protein</fullName>
    </recommendedName>
</protein>
<dbReference type="InterPro" id="IPR002227">
    <property type="entry name" value="Tyrosinase_Cu-bd"/>
</dbReference>
<feature type="domain" description="Tyrosinase copper-binding" evidence="4">
    <location>
        <begin position="276"/>
        <end position="293"/>
    </location>
</feature>
<dbReference type="OrthoDB" id="6132182at2759"/>
<dbReference type="PROSITE" id="PS00498">
    <property type="entry name" value="TYROSINASE_2"/>
    <property type="match status" value="1"/>
</dbReference>
<evidence type="ECO:0000256" key="3">
    <source>
        <dbReference type="SAM" id="MobiDB-lite"/>
    </source>
</evidence>
<keyword evidence="7" id="KW-1185">Reference proteome</keyword>
<dbReference type="PANTHER" id="PTHR11474">
    <property type="entry name" value="TYROSINASE FAMILY MEMBER"/>
    <property type="match status" value="1"/>
</dbReference>
<dbReference type="InterPro" id="IPR008922">
    <property type="entry name" value="Di-copper_centre_dom_sf"/>
</dbReference>
<dbReference type="Pfam" id="PF00264">
    <property type="entry name" value="Tyrosinase"/>
    <property type="match status" value="1"/>
</dbReference>
<accession>A0A9P9WV32</accession>
<feature type="domain" description="Tyrosinase copper-binding" evidence="5">
    <location>
        <begin position="420"/>
        <end position="431"/>
    </location>
</feature>
<feature type="compositionally biased region" description="Low complexity" evidence="3">
    <location>
        <begin position="179"/>
        <end position="189"/>
    </location>
</feature>